<dbReference type="PRINTS" id="PR00344">
    <property type="entry name" value="BCTRLSENSOR"/>
</dbReference>
<proteinExistence type="predicted"/>
<dbReference type="PANTHER" id="PTHR43547:SF2">
    <property type="entry name" value="HYBRID SIGNAL TRANSDUCTION HISTIDINE KINASE C"/>
    <property type="match status" value="1"/>
</dbReference>
<keyword evidence="4" id="KW-0808">Transferase</keyword>
<dbReference type="InterPro" id="IPR036890">
    <property type="entry name" value="HATPase_C_sf"/>
</dbReference>
<protein>
    <recommendedName>
        <fullName evidence="2">histidine kinase</fullName>
        <ecNumber evidence="2">2.7.13.3</ecNumber>
    </recommendedName>
</protein>
<gene>
    <name evidence="7" type="ORF">ENG47_02675</name>
</gene>
<feature type="non-terminal residue" evidence="7">
    <location>
        <position position="1"/>
    </location>
</feature>
<dbReference type="InterPro" id="IPR003594">
    <property type="entry name" value="HATPase_dom"/>
</dbReference>
<dbReference type="Proteomes" id="UP000885660">
    <property type="component" value="Unassembled WGS sequence"/>
</dbReference>
<dbReference type="GO" id="GO:0000155">
    <property type="term" value="F:phosphorelay sensor kinase activity"/>
    <property type="evidence" value="ECO:0007669"/>
    <property type="project" value="TreeGrafter"/>
</dbReference>
<evidence type="ECO:0000256" key="3">
    <source>
        <dbReference type="ARBA" id="ARBA00022553"/>
    </source>
</evidence>
<dbReference type="InterPro" id="IPR005467">
    <property type="entry name" value="His_kinase_dom"/>
</dbReference>
<dbReference type="FunFam" id="3.30.565.10:FF:000006">
    <property type="entry name" value="Sensor histidine kinase WalK"/>
    <property type="match status" value="1"/>
</dbReference>
<dbReference type="PANTHER" id="PTHR43547">
    <property type="entry name" value="TWO-COMPONENT HISTIDINE KINASE"/>
    <property type="match status" value="1"/>
</dbReference>
<evidence type="ECO:0000313" key="7">
    <source>
        <dbReference type="EMBL" id="HDN84650.1"/>
    </source>
</evidence>
<dbReference type="Pfam" id="PF02518">
    <property type="entry name" value="HATPase_c"/>
    <property type="match status" value="1"/>
</dbReference>
<keyword evidence="7" id="KW-0547">Nucleotide-binding</keyword>
<evidence type="ECO:0000256" key="5">
    <source>
        <dbReference type="ARBA" id="ARBA00022777"/>
    </source>
</evidence>
<dbReference type="EC" id="2.7.13.3" evidence="2"/>
<comment type="caution">
    <text evidence="7">The sequence shown here is derived from an EMBL/GenBank/DDBJ whole genome shotgun (WGS) entry which is preliminary data.</text>
</comment>
<dbReference type="GO" id="GO:0005524">
    <property type="term" value="F:ATP binding"/>
    <property type="evidence" value="ECO:0007669"/>
    <property type="project" value="UniProtKB-KW"/>
</dbReference>
<dbReference type="PROSITE" id="PS50109">
    <property type="entry name" value="HIS_KIN"/>
    <property type="match status" value="1"/>
</dbReference>
<keyword evidence="5" id="KW-0418">Kinase</keyword>
<comment type="catalytic activity">
    <reaction evidence="1">
        <text>ATP + protein L-histidine = ADP + protein N-phospho-L-histidine.</text>
        <dbReference type="EC" id="2.7.13.3"/>
    </reaction>
</comment>
<feature type="domain" description="Histidine kinase" evidence="6">
    <location>
        <begin position="1"/>
        <end position="126"/>
    </location>
</feature>
<evidence type="ECO:0000256" key="1">
    <source>
        <dbReference type="ARBA" id="ARBA00000085"/>
    </source>
</evidence>
<keyword evidence="3" id="KW-0597">Phosphoprotein</keyword>
<evidence type="ECO:0000256" key="2">
    <source>
        <dbReference type="ARBA" id="ARBA00012438"/>
    </source>
</evidence>
<dbReference type="CDD" id="cd00075">
    <property type="entry name" value="HATPase"/>
    <property type="match status" value="1"/>
</dbReference>
<dbReference type="SMART" id="SM00387">
    <property type="entry name" value="HATPase_c"/>
    <property type="match status" value="1"/>
</dbReference>
<dbReference type="SUPFAM" id="SSF55874">
    <property type="entry name" value="ATPase domain of HSP90 chaperone/DNA topoisomerase II/histidine kinase"/>
    <property type="match status" value="1"/>
</dbReference>
<name>A0A7V0MZ30_UNCAE</name>
<evidence type="ECO:0000256" key="4">
    <source>
        <dbReference type="ARBA" id="ARBA00022679"/>
    </source>
</evidence>
<organism evidence="7">
    <name type="scientific">Aerophobetes bacterium</name>
    <dbReference type="NCBI Taxonomy" id="2030807"/>
    <lineage>
        <taxon>Bacteria</taxon>
        <taxon>Candidatus Aerophobota</taxon>
    </lineage>
</organism>
<dbReference type="InterPro" id="IPR004358">
    <property type="entry name" value="Sig_transdc_His_kin-like_C"/>
</dbReference>
<reference evidence="7" key="1">
    <citation type="journal article" date="2020" name="mSystems">
        <title>Genome- and Community-Level Interaction Insights into Carbon Utilization and Element Cycling Functions of Hydrothermarchaeota in Hydrothermal Sediment.</title>
        <authorList>
            <person name="Zhou Z."/>
            <person name="Liu Y."/>
            <person name="Xu W."/>
            <person name="Pan J."/>
            <person name="Luo Z.H."/>
            <person name="Li M."/>
        </authorList>
    </citation>
    <scope>NUCLEOTIDE SEQUENCE [LARGE SCALE GENOMIC DNA]</scope>
    <source>
        <strain evidence="7">HyVt-219</strain>
    </source>
</reference>
<keyword evidence="7" id="KW-0067">ATP-binding</keyword>
<dbReference type="AlphaFoldDB" id="A0A7V0MZ30"/>
<dbReference type="Gene3D" id="3.30.565.10">
    <property type="entry name" value="Histidine kinase-like ATPase, C-terminal domain"/>
    <property type="match status" value="1"/>
</dbReference>
<evidence type="ECO:0000259" key="6">
    <source>
        <dbReference type="PROSITE" id="PS50109"/>
    </source>
</evidence>
<sequence>ITLKLEIPDSFKIMADPDLLKIVMENLLSNAIKYGKEKGMVKIGARMEKKECRINVWNEGEGIPKDRIDQLFAKFTRLSGEKFRKEQGSGLGLFITKEIIQKHGGKIWAESEEGKWADFIFTLPSD</sequence>
<dbReference type="EMBL" id="DRBC01000161">
    <property type="protein sequence ID" value="HDN84650.1"/>
    <property type="molecule type" value="Genomic_DNA"/>
</dbReference>
<accession>A0A7V0MZ30</accession>